<gene>
    <name evidence="2" type="ORF">DIATSA_LOCUS9282</name>
</gene>
<dbReference type="Proteomes" id="UP001153714">
    <property type="component" value="Chromosome 3"/>
</dbReference>
<feature type="compositionally biased region" description="Basic and acidic residues" evidence="1">
    <location>
        <begin position="76"/>
        <end position="95"/>
    </location>
</feature>
<organism evidence="2 3">
    <name type="scientific">Diatraea saccharalis</name>
    <name type="common">sugarcane borer</name>
    <dbReference type="NCBI Taxonomy" id="40085"/>
    <lineage>
        <taxon>Eukaryota</taxon>
        <taxon>Metazoa</taxon>
        <taxon>Ecdysozoa</taxon>
        <taxon>Arthropoda</taxon>
        <taxon>Hexapoda</taxon>
        <taxon>Insecta</taxon>
        <taxon>Pterygota</taxon>
        <taxon>Neoptera</taxon>
        <taxon>Endopterygota</taxon>
        <taxon>Lepidoptera</taxon>
        <taxon>Glossata</taxon>
        <taxon>Ditrysia</taxon>
        <taxon>Pyraloidea</taxon>
        <taxon>Crambidae</taxon>
        <taxon>Crambinae</taxon>
        <taxon>Diatraea</taxon>
    </lineage>
</organism>
<dbReference type="InterPro" id="IPR029058">
    <property type="entry name" value="AB_hydrolase_fold"/>
</dbReference>
<dbReference type="AlphaFoldDB" id="A0A9N9R8C2"/>
<name>A0A9N9R8C2_9NEOP</name>
<keyword evidence="3" id="KW-1185">Reference proteome</keyword>
<evidence type="ECO:0000313" key="3">
    <source>
        <dbReference type="Proteomes" id="UP001153714"/>
    </source>
</evidence>
<sequence>MEDTIKSTLQEEIKTKQQNTVYTEKTEQELEDLIKRVVEHRIKWTPRNGEVRIDRIRKVKDQKILIGCSNRGEIKKEEEKLKKRQEHQIGSDKKQRPASHNKGVNFKMTDDEILDAIIKQNSEILTKKISVKDHFYLLGYESGVMVALETAAILEEYGLSGTVYLIGTSPDKFKSILKNEIKKYETDDELQIAVLKHMYKLMCGAELSLDIDETLEWNERIESCIRDLLPRVSLSAQYSRLNLMMPYHRIKQALQYEPQPPPLKSKIVLLLPNSSGNDAACEELQKYSKQPLVVHNLTLPLAQALQDLRCATYINQHLDDAVLEEYNTKNHCETYLLCADTFIRYNSQDIE</sequence>
<feature type="region of interest" description="Disordered" evidence="1">
    <location>
        <begin position="76"/>
        <end position="103"/>
    </location>
</feature>
<protein>
    <submittedName>
        <fullName evidence="2">Uncharacterized protein</fullName>
    </submittedName>
</protein>
<evidence type="ECO:0000313" key="2">
    <source>
        <dbReference type="EMBL" id="CAG9791683.1"/>
    </source>
</evidence>
<proteinExistence type="predicted"/>
<accession>A0A9N9R8C2</accession>
<dbReference type="EMBL" id="OU893334">
    <property type="protein sequence ID" value="CAG9791683.1"/>
    <property type="molecule type" value="Genomic_DNA"/>
</dbReference>
<reference evidence="2" key="1">
    <citation type="submission" date="2021-12" db="EMBL/GenBank/DDBJ databases">
        <authorList>
            <person name="King R."/>
        </authorList>
    </citation>
    <scope>NUCLEOTIDE SEQUENCE</scope>
</reference>
<reference evidence="2" key="2">
    <citation type="submission" date="2022-10" db="EMBL/GenBank/DDBJ databases">
        <authorList>
            <consortium name="ENA_rothamsted_submissions"/>
            <consortium name="culmorum"/>
            <person name="King R."/>
        </authorList>
    </citation>
    <scope>NUCLEOTIDE SEQUENCE</scope>
</reference>
<evidence type="ECO:0000256" key="1">
    <source>
        <dbReference type="SAM" id="MobiDB-lite"/>
    </source>
</evidence>
<dbReference type="OrthoDB" id="329835at2759"/>
<dbReference type="SUPFAM" id="SSF53474">
    <property type="entry name" value="alpha/beta-Hydrolases"/>
    <property type="match status" value="1"/>
</dbReference>